<sequence length="486" mass="52580">MKKKFFICLLSLLMVFTMMPAMAMANESEENNQFAGNVLPDSSFGDNTVYYNGTYYATLSEALKGVYMSEPKDTAEIYCKPGADVGTMTHGHVADDIIIYGNGAYVSAGERDLEIDTYKYDRETGQQSNAGSFLDKDITVQVFDLNGIAAWGQRNTSNTINLFFENCQNMERIYFTNTNTNKDGKINITLNNCSFDGSDEELKSNVNTSVYSNAAGDISINNTTFKEIAVGLNINHKSEGVQNITLKDCVFEDCALSDSLQAESTKTYGAPVRVVAQDGARTNLTIENCKFIYSDNKENCGNGDILIGDGRYDADEKQGIVTLAMTGTKADIMVQEAGYYAADGTVADPDKARRVSVNESDVVFADSESHFIVDRHDSFKIVGAKEATCTSEGYTGDKVCKICGKTIEEGTVIARIAHTFKDGKCTVCGVADPDYVPAGTTDTDKGNSGGPGTGDDSDMTLWLALLMASIAGALGATVYSRRKKAQ</sequence>
<evidence type="ECO:0000256" key="1">
    <source>
        <dbReference type="SAM" id="Phobius"/>
    </source>
</evidence>
<dbReference type="Proteomes" id="UP000824130">
    <property type="component" value="Unassembled WGS sequence"/>
</dbReference>
<feature type="transmembrane region" description="Helical" evidence="1">
    <location>
        <begin position="461"/>
        <end position="480"/>
    </location>
</feature>
<comment type="caution">
    <text evidence="3">The sequence shown here is derived from an EMBL/GenBank/DDBJ whole genome shotgun (WGS) entry which is preliminary data.</text>
</comment>
<dbReference type="EMBL" id="DVOB01000025">
    <property type="protein sequence ID" value="HIU95282.1"/>
    <property type="molecule type" value="Genomic_DNA"/>
</dbReference>
<keyword evidence="1" id="KW-0812">Transmembrane</keyword>
<name>A0A9D1N513_9FIRM</name>
<feature type="signal peptide" evidence="2">
    <location>
        <begin position="1"/>
        <end position="23"/>
    </location>
</feature>
<feature type="chain" id="PRO_5039630847" description="Right handed beta helix domain-containing protein" evidence="2">
    <location>
        <begin position="24"/>
        <end position="486"/>
    </location>
</feature>
<reference evidence="3" key="2">
    <citation type="journal article" date="2021" name="PeerJ">
        <title>Extensive microbial diversity within the chicken gut microbiome revealed by metagenomics and culture.</title>
        <authorList>
            <person name="Gilroy R."/>
            <person name="Ravi A."/>
            <person name="Getino M."/>
            <person name="Pursley I."/>
            <person name="Horton D.L."/>
            <person name="Alikhan N.F."/>
            <person name="Baker D."/>
            <person name="Gharbi K."/>
            <person name="Hall N."/>
            <person name="Watson M."/>
            <person name="Adriaenssens E.M."/>
            <person name="Foster-Nyarko E."/>
            <person name="Jarju S."/>
            <person name="Secka A."/>
            <person name="Antonio M."/>
            <person name="Oren A."/>
            <person name="Chaudhuri R.R."/>
            <person name="La Ragione R."/>
            <person name="Hildebrand F."/>
            <person name="Pallen M.J."/>
        </authorList>
    </citation>
    <scope>NUCLEOTIDE SEQUENCE</scope>
    <source>
        <strain evidence="3">ChiSjej4B22-8349</strain>
    </source>
</reference>
<proteinExistence type="predicted"/>
<gene>
    <name evidence="3" type="ORF">IAD25_01030</name>
</gene>
<evidence type="ECO:0000313" key="3">
    <source>
        <dbReference type="EMBL" id="HIU95282.1"/>
    </source>
</evidence>
<dbReference type="AlphaFoldDB" id="A0A9D1N513"/>
<evidence type="ECO:0008006" key="5">
    <source>
        <dbReference type="Google" id="ProtNLM"/>
    </source>
</evidence>
<reference evidence="3" key="1">
    <citation type="submission" date="2020-10" db="EMBL/GenBank/DDBJ databases">
        <authorList>
            <person name="Gilroy R."/>
        </authorList>
    </citation>
    <scope>NUCLEOTIDE SEQUENCE</scope>
    <source>
        <strain evidence="3">ChiSjej4B22-8349</strain>
    </source>
</reference>
<evidence type="ECO:0000256" key="2">
    <source>
        <dbReference type="SAM" id="SignalP"/>
    </source>
</evidence>
<organism evidence="3 4">
    <name type="scientific">Candidatus Allocopromorpha excrementipullorum</name>
    <dbReference type="NCBI Taxonomy" id="2840743"/>
    <lineage>
        <taxon>Bacteria</taxon>
        <taxon>Bacillati</taxon>
        <taxon>Bacillota</taxon>
        <taxon>Clostridia</taxon>
        <taxon>Eubacteriales</taxon>
        <taxon>Eubacteriaceae</taxon>
        <taxon>Eubacteriaceae incertae sedis</taxon>
        <taxon>Candidatus Allocopromorpha</taxon>
    </lineage>
</organism>
<protein>
    <recommendedName>
        <fullName evidence="5">Right handed beta helix domain-containing protein</fullName>
    </recommendedName>
</protein>
<keyword evidence="1" id="KW-1133">Transmembrane helix</keyword>
<evidence type="ECO:0000313" key="4">
    <source>
        <dbReference type="Proteomes" id="UP000824130"/>
    </source>
</evidence>
<keyword evidence="2" id="KW-0732">Signal</keyword>
<keyword evidence="1" id="KW-0472">Membrane</keyword>
<accession>A0A9D1N513</accession>